<name>A0AAE0VI53_9BIVA</name>
<keyword evidence="2" id="KW-1185">Reference proteome</keyword>
<proteinExistence type="predicted"/>
<organism evidence="1 2">
    <name type="scientific">Potamilus streckersoni</name>
    <dbReference type="NCBI Taxonomy" id="2493646"/>
    <lineage>
        <taxon>Eukaryota</taxon>
        <taxon>Metazoa</taxon>
        <taxon>Spiralia</taxon>
        <taxon>Lophotrochozoa</taxon>
        <taxon>Mollusca</taxon>
        <taxon>Bivalvia</taxon>
        <taxon>Autobranchia</taxon>
        <taxon>Heteroconchia</taxon>
        <taxon>Palaeoheterodonta</taxon>
        <taxon>Unionida</taxon>
        <taxon>Unionoidea</taxon>
        <taxon>Unionidae</taxon>
        <taxon>Ambleminae</taxon>
        <taxon>Lampsilini</taxon>
        <taxon>Potamilus</taxon>
    </lineage>
</organism>
<sequence>LRRKREYSALPRDASIHMEEIGEQSLVEGHKTTEEVCIQYLGKRHAAAAADQN</sequence>
<reference evidence="1" key="2">
    <citation type="journal article" date="2021" name="Genome Biol. Evol.">
        <title>Developing a high-quality reference genome for a parasitic bivalve with doubly uniparental inheritance (Bivalvia: Unionida).</title>
        <authorList>
            <person name="Smith C.H."/>
        </authorList>
    </citation>
    <scope>NUCLEOTIDE SEQUENCE</scope>
    <source>
        <strain evidence="1">CHS0354</strain>
        <tissue evidence="1">Mantle</tissue>
    </source>
</reference>
<reference evidence="1" key="3">
    <citation type="submission" date="2023-05" db="EMBL/GenBank/DDBJ databases">
        <authorList>
            <person name="Smith C.H."/>
        </authorList>
    </citation>
    <scope>NUCLEOTIDE SEQUENCE</scope>
    <source>
        <strain evidence="1">CHS0354</strain>
        <tissue evidence="1">Mantle</tissue>
    </source>
</reference>
<evidence type="ECO:0000313" key="2">
    <source>
        <dbReference type="Proteomes" id="UP001195483"/>
    </source>
</evidence>
<protein>
    <submittedName>
        <fullName evidence="1">Uncharacterized protein</fullName>
    </submittedName>
</protein>
<dbReference type="AlphaFoldDB" id="A0AAE0VI53"/>
<feature type="non-terminal residue" evidence="1">
    <location>
        <position position="1"/>
    </location>
</feature>
<dbReference type="Proteomes" id="UP001195483">
    <property type="component" value="Unassembled WGS sequence"/>
</dbReference>
<gene>
    <name evidence="1" type="ORF">CHS0354_022187</name>
</gene>
<evidence type="ECO:0000313" key="1">
    <source>
        <dbReference type="EMBL" id="KAK3579163.1"/>
    </source>
</evidence>
<reference evidence="1" key="1">
    <citation type="journal article" date="2021" name="Genome Biol. Evol.">
        <title>A High-Quality Reference Genome for a Parasitic Bivalve with Doubly Uniparental Inheritance (Bivalvia: Unionida).</title>
        <authorList>
            <person name="Smith C.H."/>
        </authorList>
    </citation>
    <scope>NUCLEOTIDE SEQUENCE</scope>
    <source>
        <strain evidence="1">CHS0354</strain>
    </source>
</reference>
<accession>A0AAE0VI53</accession>
<dbReference type="EMBL" id="JAEAOA010001340">
    <property type="protein sequence ID" value="KAK3579163.1"/>
    <property type="molecule type" value="Genomic_DNA"/>
</dbReference>
<comment type="caution">
    <text evidence="1">The sequence shown here is derived from an EMBL/GenBank/DDBJ whole genome shotgun (WGS) entry which is preliminary data.</text>
</comment>